<evidence type="ECO:0008006" key="3">
    <source>
        <dbReference type="Google" id="ProtNLM"/>
    </source>
</evidence>
<dbReference type="Gene3D" id="3.90.226.10">
    <property type="entry name" value="2-enoyl-CoA Hydratase, Chain A, domain 1"/>
    <property type="match status" value="1"/>
</dbReference>
<gene>
    <name evidence="1" type="ORF">HMPREF1015_01634</name>
</gene>
<dbReference type="HOGENOM" id="CLU_009834_7_6_9"/>
<evidence type="ECO:0000313" key="2">
    <source>
        <dbReference type="Proteomes" id="UP000011747"/>
    </source>
</evidence>
<keyword evidence="2" id="KW-1185">Reference proteome</keyword>
<proteinExistence type="predicted"/>
<dbReference type="GO" id="GO:0006635">
    <property type="term" value="P:fatty acid beta-oxidation"/>
    <property type="evidence" value="ECO:0007669"/>
    <property type="project" value="TreeGrafter"/>
</dbReference>
<comment type="caution">
    <text evidence="1">The sequence shown here is derived from an EMBL/GenBank/DDBJ whole genome shotgun (WGS) entry which is preliminary data.</text>
</comment>
<dbReference type="PANTHER" id="PTHR11941:SF54">
    <property type="entry name" value="ENOYL-COA HYDRATASE, MITOCHONDRIAL"/>
    <property type="match status" value="1"/>
</dbReference>
<protein>
    <recommendedName>
        <fullName evidence="3">Enoyl-CoA hydratase/isomerase</fullName>
    </recommendedName>
</protein>
<dbReference type="AlphaFoldDB" id="G9QK95"/>
<dbReference type="PANTHER" id="PTHR11941">
    <property type="entry name" value="ENOYL-COA HYDRATASE-RELATED"/>
    <property type="match status" value="1"/>
</dbReference>
<dbReference type="CDD" id="cd06558">
    <property type="entry name" value="crotonase-like"/>
    <property type="match status" value="1"/>
</dbReference>
<sequence>MDFVKYEQEGSIAYITFNRPEESNSLNEEMLKDLEQYLDEIRVRTDISIVVLQGEGEQAFCTGVDWGEEALYSDEQKRKFQNKIREVLLKVEELTQPTIAAINGAAFDEGFDLILACDFRFASRHAEIGFNQKNPGTIPYAGAVRRLPKLIGEGKALELILTTKILNAHDAYAYGLLTRVSPPEKLFERVKDFAEELSIFKADELRKIKAAVKNGGHPNLF</sequence>
<dbReference type="PATRIC" id="fig|665952.3.peg.1431"/>
<accession>G9QK95</accession>
<name>G9QK95_9BACI</name>
<dbReference type="GO" id="GO:0003824">
    <property type="term" value="F:catalytic activity"/>
    <property type="evidence" value="ECO:0007669"/>
    <property type="project" value="UniProtKB-ARBA"/>
</dbReference>
<dbReference type="EMBL" id="ACWF01000069">
    <property type="protein sequence ID" value="EHL78457.1"/>
    <property type="molecule type" value="Genomic_DNA"/>
</dbReference>
<dbReference type="InterPro" id="IPR029045">
    <property type="entry name" value="ClpP/crotonase-like_dom_sf"/>
</dbReference>
<dbReference type="RefSeq" id="WP_003353737.1">
    <property type="nucleotide sequence ID" value="NZ_JH414748.1"/>
</dbReference>
<dbReference type="Pfam" id="PF00378">
    <property type="entry name" value="ECH_1"/>
    <property type="match status" value="1"/>
</dbReference>
<dbReference type="SUPFAM" id="SSF52096">
    <property type="entry name" value="ClpP/crotonase"/>
    <property type="match status" value="1"/>
</dbReference>
<organism evidence="1 2">
    <name type="scientific">Bacillus smithii 7_3_47FAA</name>
    <dbReference type="NCBI Taxonomy" id="665952"/>
    <lineage>
        <taxon>Bacteria</taxon>
        <taxon>Bacillati</taxon>
        <taxon>Bacillota</taxon>
        <taxon>Bacilli</taxon>
        <taxon>Bacillales</taxon>
        <taxon>Bacillaceae</taxon>
        <taxon>Bacillus</taxon>
    </lineage>
</organism>
<dbReference type="InterPro" id="IPR001753">
    <property type="entry name" value="Enoyl-CoA_hydra/iso"/>
</dbReference>
<reference evidence="1 2" key="1">
    <citation type="submission" date="2011-09" db="EMBL/GenBank/DDBJ databases">
        <title>The Genome Sequence of Bacillus smithii 7_3_47FAA.</title>
        <authorList>
            <consortium name="The Broad Institute Genome Sequencing Platform"/>
            <person name="Earl A."/>
            <person name="Ward D."/>
            <person name="Feldgarden M."/>
            <person name="Gevers D."/>
            <person name="Daigneault M."/>
            <person name="Strauss J."/>
            <person name="Allen-Vercoe E."/>
            <person name="Young S.K."/>
            <person name="Zeng Q."/>
            <person name="Gargeya S."/>
            <person name="Fitzgerald M."/>
            <person name="Haas B."/>
            <person name="Abouelleil A."/>
            <person name="Alvarado L."/>
            <person name="Arachchi H.M."/>
            <person name="Berlin A."/>
            <person name="Brown A."/>
            <person name="Chapman S.B."/>
            <person name="Chen Z."/>
            <person name="Dunbar C."/>
            <person name="Freedman E."/>
            <person name="Gearin G."/>
            <person name="Goldberg J."/>
            <person name="Griggs A."/>
            <person name="Gujja S."/>
            <person name="Heiman D."/>
            <person name="Howarth C."/>
            <person name="Larson L."/>
            <person name="Lui A."/>
            <person name="MacDonald P.J.P."/>
            <person name="Montmayeur A."/>
            <person name="Murphy C."/>
            <person name="Neiman D."/>
            <person name="Pearson M."/>
            <person name="Priest M."/>
            <person name="Roberts A."/>
            <person name="Saif S."/>
            <person name="Shea T."/>
            <person name="Shenoy N."/>
            <person name="Sisk P."/>
            <person name="Stolte C."/>
            <person name="Sykes S."/>
            <person name="Wortman J."/>
            <person name="Nusbaum C."/>
            <person name="Birren B."/>
        </authorList>
    </citation>
    <scope>NUCLEOTIDE SEQUENCE [LARGE SCALE GENOMIC DNA]</scope>
    <source>
        <strain evidence="1 2">7_3_47FAA</strain>
    </source>
</reference>
<evidence type="ECO:0000313" key="1">
    <source>
        <dbReference type="EMBL" id="EHL78457.1"/>
    </source>
</evidence>
<dbReference type="Proteomes" id="UP000011747">
    <property type="component" value="Unassembled WGS sequence"/>
</dbReference>